<dbReference type="EnsemblMetazoa" id="AALB008763-RA">
    <property type="protein sequence ID" value="AALB008763-PA"/>
    <property type="gene ID" value="AALB008763"/>
</dbReference>
<evidence type="ECO:0000313" key="2">
    <source>
        <dbReference type="EnsemblMetazoa" id="AALB008763-PA"/>
    </source>
</evidence>
<sequence length="107" mass="11305">CFTAVGCQTPLTEGFALYCDHPFSSLEIENNTHRQNVGPGRPPNEIPVHLLGQAGPVPGSALLQEPVDLALLLHRIRSVHSAVLQDPQAGQLPGKPGEVGRIEAEGA</sequence>
<keyword evidence="3" id="KW-1185">Reference proteome</keyword>
<feature type="compositionally biased region" description="Basic and acidic residues" evidence="1">
    <location>
        <begin position="98"/>
        <end position="107"/>
    </location>
</feature>
<name>A0A182FQE3_ANOAL</name>
<feature type="region of interest" description="Disordered" evidence="1">
    <location>
        <begin position="87"/>
        <end position="107"/>
    </location>
</feature>
<organism evidence="2 3">
    <name type="scientific">Anopheles albimanus</name>
    <name type="common">New world malaria mosquito</name>
    <dbReference type="NCBI Taxonomy" id="7167"/>
    <lineage>
        <taxon>Eukaryota</taxon>
        <taxon>Metazoa</taxon>
        <taxon>Ecdysozoa</taxon>
        <taxon>Arthropoda</taxon>
        <taxon>Hexapoda</taxon>
        <taxon>Insecta</taxon>
        <taxon>Pterygota</taxon>
        <taxon>Neoptera</taxon>
        <taxon>Endopterygota</taxon>
        <taxon>Diptera</taxon>
        <taxon>Nematocera</taxon>
        <taxon>Culicoidea</taxon>
        <taxon>Culicidae</taxon>
        <taxon>Anophelinae</taxon>
        <taxon>Anopheles</taxon>
    </lineage>
</organism>
<evidence type="ECO:0000313" key="3">
    <source>
        <dbReference type="Proteomes" id="UP000069272"/>
    </source>
</evidence>
<protein>
    <submittedName>
        <fullName evidence="2">Uncharacterized protein</fullName>
    </submittedName>
</protein>
<proteinExistence type="predicted"/>
<dbReference type="AlphaFoldDB" id="A0A182FQE3"/>
<evidence type="ECO:0000256" key="1">
    <source>
        <dbReference type="SAM" id="MobiDB-lite"/>
    </source>
</evidence>
<dbReference type="VEuPathDB" id="VectorBase:AALB008763"/>
<dbReference type="Proteomes" id="UP000069272">
    <property type="component" value="Chromosome 2R"/>
</dbReference>
<reference evidence="2 3" key="1">
    <citation type="journal article" date="2017" name="G3 (Bethesda)">
        <title>The Physical Genome Mapping of Anopheles albimanus Corrected Scaffold Misassemblies and Identified Interarm Rearrangements in Genus Anopheles.</title>
        <authorList>
            <person name="Artemov G.N."/>
            <person name="Peery A.N."/>
            <person name="Jiang X."/>
            <person name="Tu Z."/>
            <person name="Stegniy V.N."/>
            <person name="Sharakhova M.V."/>
            <person name="Sharakhov I.V."/>
        </authorList>
    </citation>
    <scope>NUCLEOTIDE SEQUENCE [LARGE SCALE GENOMIC DNA]</scope>
    <source>
        <strain evidence="2 3">ALBI9_A</strain>
    </source>
</reference>
<accession>A0A182FQE3</accession>
<reference evidence="2" key="2">
    <citation type="submission" date="2022-08" db="UniProtKB">
        <authorList>
            <consortium name="EnsemblMetazoa"/>
        </authorList>
    </citation>
    <scope>IDENTIFICATION</scope>
    <source>
        <strain evidence="2">STECLA/ALBI9_A</strain>
    </source>
</reference>